<comment type="caution">
    <text evidence="1">The sequence shown here is derived from an EMBL/GenBank/DDBJ whole genome shotgun (WGS) entry which is preliminary data.</text>
</comment>
<dbReference type="AlphaFoldDB" id="A0A8K0NL24"/>
<name>A0A8K0NL24_9TREE</name>
<proteinExistence type="predicted"/>
<sequence length="1164" mass="130583">MPPKKPPLQADPAAVAKGLKDGYDWFEANFGQALASPQDLDLPASTTVTHTPISKTIDEDQDEDADLVFLTDLIEADRLDAATGDSEDIDVIRVKEGEFEDVDVIGVKDISTFDFEAKIKALNHDAVQWLDQAETTEEGRQMAKKAYPTVCRLMANHPAFDINEDGMLVKTTAFHSSFPEALLLIDHRRSLQLYEHLHAVAFSLNPKLGRAYSNLDPNTYLTSTTLLDCGIEAEEGPGIYTYSWAKVPKNYIGKSVHPRKRLDEHRRGAASTGVNRYVRYAKETWPVATWKTAVILVFPPDCPQGILSAMETSVIAVHGSTLPPSPAQLNIVDRLRLVRSPMSDVQLAQLCQLVAENQAPPVPLSDKETWYKSFEKLNGINVKPIHLLRLMRMPTDLAFDRTNWKISGGLLEEKVRFHRMLVSKGLSKAIYPRRIAQGMQYEQYERKGKTSTDTNKYPLAGVRLFVGDQPPLDVSWEDQPEEEDRADYIRISRSRINSAWHACHAPCAKGRSPAPKTCSRGLGRGGRRCGKASERVTLCAAAHSVLLFVVAEHSTDLDDHFHVLPLFDRRTLVFQDPQATWPRFGLLGLRHQTADHLYHIIIRLNVPIQDRYTGSGRGLRPTISTKKIELHSTAIIGPFESLTVLSRVSSIPAFDLLARLRMSRTPGSKAMREISGQQIAWAAQRARRLNNLMKNVNRVFMRLTKGYQTPAKSSTIGKMPPKSKAKVIEDLKKLSEHCEAHRNKAANCSEFSSTGEPDLPEAVALLCVMKSSGTDYVHGTRRPNIHYKFNEGDYDNMEELNTAARSRVIERIENVFGPHGYNIPMPAVRYCIHHGPHNSIHQLARACMMLEMTHEPSSETAYATCKDDFLDPSLDDSEAGEQKKPASATGTTVFSEDQVNTGCATLRRICGYFGMSSIQFGRYILVGNRDQYKDHIKGASTYAILYDIGLLPRDDASAACLAPNALVTAVATKFLRDEVVRLAFDLAAADFLGQYRSSVRDPIGNPTHYHALRNAIMASKGYDSWADFITDARRDQYIVQSQQQDIFSRTFRDLPDILHSYGEFNSAMSRFIQKACRLPPLTLQYSTLDMEIVDRYWLGGYSAAHALWRLSILTGKQEIRMQQFLVYYAKRWTFGADGRRVIDNRVQAKQQVGISPYQGSLVCY</sequence>
<dbReference type="Proteomes" id="UP000812966">
    <property type="component" value="Unassembled WGS sequence"/>
</dbReference>
<evidence type="ECO:0000313" key="1">
    <source>
        <dbReference type="EMBL" id="KAG7528848.1"/>
    </source>
</evidence>
<keyword evidence="2" id="KW-1185">Reference proteome</keyword>
<reference evidence="1" key="1">
    <citation type="submission" date="2020-04" db="EMBL/GenBank/DDBJ databases">
        <title>Analysis of mating type loci in Filobasidium floriforme.</title>
        <authorList>
            <person name="Nowrousian M."/>
        </authorList>
    </citation>
    <scope>NUCLEOTIDE SEQUENCE</scope>
    <source>
        <strain evidence="1">CBS 6242</strain>
    </source>
</reference>
<protein>
    <submittedName>
        <fullName evidence="1">Uncharacterized protein</fullName>
    </submittedName>
</protein>
<accession>A0A8K0NL24</accession>
<gene>
    <name evidence="1" type="ORF">FFLO_05908</name>
</gene>
<evidence type="ECO:0000313" key="2">
    <source>
        <dbReference type="Proteomes" id="UP000812966"/>
    </source>
</evidence>
<dbReference type="EMBL" id="JABELV010000165">
    <property type="protein sequence ID" value="KAG7528848.1"/>
    <property type="molecule type" value="Genomic_DNA"/>
</dbReference>
<organism evidence="1 2">
    <name type="scientific">Filobasidium floriforme</name>
    <dbReference type="NCBI Taxonomy" id="5210"/>
    <lineage>
        <taxon>Eukaryota</taxon>
        <taxon>Fungi</taxon>
        <taxon>Dikarya</taxon>
        <taxon>Basidiomycota</taxon>
        <taxon>Agaricomycotina</taxon>
        <taxon>Tremellomycetes</taxon>
        <taxon>Filobasidiales</taxon>
        <taxon>Filobasidiaceae</taxon>
        <taxon>Filobasidium</taxon>
    </lineage>
</organism>